<proteinExistence type="predicted"/>
<sequence>MESVLELDIRRLLIDLRKVWKEDLQVVQTEIGVVHQKVRELEMRDTSRDTQLPAVKLKALSLKYRNCTGQRPRSKCTAGTEIYVSEEFRSQLEVITTAFRVRKSTAALSEAPRDTIAITRDIAVKSTIMNGFRAQGIIQYYGHEVAIYVDVCCPDRKEGIGTCSQKTVGLWECSLKYRWGWRDPYKWIKEDRACC</sequence>
<keyword evidence="2" id="KW-1185">Reference proteome</keyword>
<name>A0AAD1WNM4_PELCU</name>
<evidence type="ECO:0000313" key="1">
    <source>
        <dbReference type="EMBL" id="CAH2315876.1"/>
    </source>
</evidence>
<evidence type="ECO:0000313" key="2">
    <source>
        <dbReference type="Proteomes" id="UP001295444"/>
    </source>
</evidence>
<dbReference type="AlphaFoldDB" id="A0AAD1WNM4"/>
<accession>A0AAD1WNM4</accession>
<dbReference type="Proteomes" id="UP001295444">
    <property type="component" value="Chromosome 09"/>
</dbReference>
<organism evidence="1 2">
    <name type="scientific">Pelobates cultripes</name>
    <name type="common">Western spadefoot toad</name>
    <dbReference type="NCBI Taxonomy" id="61616"/>
    <lineage>
        <taxon>Eukaryota</taxon>
        <taxon>Metazoa</taxon>
        <taxon>Chordata</taxon>
        <taxon>Craniata</taxon>
        <taxon>Vertebrata</taxon>
        <taxon>Euteleostomi</taxon>
        <taxon>Amphibia</taxon>
        <taxon>Batrachia</taxon>
        <taxon>Anura</taxon>
        <taxon>Pelobatoidea</taxon>
        <taxon>Pelobatidae</taxon>
        <taxon>Pelobates</taxon>
    </lineage>
</organism>
<protein>
    <submittedName>
        <fullName evidence="1">Uncharacterized protein</fullName>
    </submittedName>
</protein>
<reference evidence="1" key="1">
    <citation type="submission" date="2022-03" db="EMBL/GenBank/DDBJ databases">
        <authorList>
            <person name="Alioto T."/>
            <person name="Alioto T."/>
            <person name="Gomez Garrido J."/>
        </authorList>
    </citation>
    <scope>NUCLEOTIDE SEQUENCE</scope>
</reference>
<dbReference type="EMBL" id="OW240920">
    <property type="protein sequence ID" value="CAH2315876.1"/>
    <property type="molecule type" value="Genomic_DNA"/>
</dbReference>
<gene>
    <name evidence="1" type="ORF">PECUL_23A033082</name>
</gene>